<organism evidence="1 2">
    <name type="scientific">Giardia intestinalis</name>
    <name type="common">Giardia lamblia</name>
    <dbReference type="NCBI Taxonomy" id="5741"/>
    <lineage>
        <taxon>Eukaryota</taxon>
        <taxon>Metamonada</taxon>
        <taxon>Diplomonadida</taxon>
        <taxon>Hexamitidae</taxon>
        <taxon>Giardiinae</taxon>
        <taxon>Giardia</taxon>
    </lineage>
</organism>
<evidence type="ECO:0000313" key="2">
    <source>
        <dbReference type="Proteomes" id="UP000018040"/>
    </source>
</evidence>
<accession>V6TPL5</accession>
<dbReference type="AlphaFoldDB" id="V6TPL5"/>
<protein>
    <submittedName>
        <fullName evidence="1">Uncharacterized protein</fullName>
    </submittedName>
</protein>
<sequence>MKLACIGPLFSYHQLCAIDGKTLFLWLTFICSNKLIYMTNSMLGDSKSRDQQSLFHSLHRVTAECIYRPTRNTNLSTHCLNEDKIQKV</sequence>
<dbReference type="EMBL" id="AHHH01000262">
    <property type="protein sequence ID" value="ESU40282.1"/>
    <property type="molecule type" value="Genomic_DNA"/>
</dbReference>
<reference evidence="2" key="1">
    <citation type="submission" date="2012-02" db="EMBL/GenBank/DDBJ databases">
        <title>Genome sequencing of Giardia lamblia Genotypes A2 and B isolates (DH and GS) and comparative analysis with the genomes of Genotypes A1 and E (WB and Pig).</title>
        <authorList>
            <person name="Adam R."/>
            <person name="Dahlstrom E."/>
            <person name="Martens C."/>
            <person name="Bruno D."/>
            <person name="Barbian K."/>
            <person name="Porcella S.F."/>
            <person name="Nash T."/>
        </authorList>
    </citation>
    <scope>NUCLEOTIDE SEQUENCE</scope>
    <source>
        <strain evidence="2">GS</strain>
    </source>
</reference>
<evidence type="ECO:0000313" key="1">
    <source>
        <dbReference type="EMBL" id="ESU40282.1"/>
    </source>
</evidence>
<reference evidence="1 2" key="2">
    <citation type="journal article" date="2013" name="Genome Biol. Evol.">
        <title>Genome sequencing of Giardia lamblia genotypes A2 and B isolates (DH and GS) and comparative analysis with the genomes of genotypes A1 and E (WB and Pig).</title>
        <authorList>
            <person name="Adam R.D."/>
            <person name="Dahlstrom E.W."/>
            <person name="Martens C.A."/>
            <person name="Bruno D.P."/>
            <person name="Barbian K.D."/>
            <person name="Ricklefs S.M."/>
            <person name="Hernandez M.M."/>
            <person name="Narla N.P."/>
            <person name="Patel R.B."/>
            <person name="Porcella S.F."/>
            <person name="Nash T.E."/>
        </authorList>
    </citation>
    <scope>NUCLEOTIDE SEQUENCE [LARGE SCALE GENOMIC DNA]</scope>
    <source>
        <strain evidence="1 2">GS</strain>
    </source>
</reference>
<dbReference type="Proteomes" id="UP000018040">
    <property type="component" value="Unassembled WGS sequence"/>
</dbReference>
<comment type="caution">
    <text evidence="1">The sequence shown here is derived from an EMBL/GenBank/DDBJ whole genome shotgun (WGS) entry which is preliminary data.</text>
</comment>
<gene>
    <name evidence="1" type="ORF">GSB_154954</name>
</gene>
<name>V6TPL5_GIAIN</name>
<dbReference type="VEuPathDB" id="GiardiaDB:QR46_3727"/>
<proteinExistence type="predicted"/>